<dbReference type="RefSeq" id="WP_063463142.1">
    <property type="nucleotide sequence ID" value="NZ_JAMXHW010000034.1"/>
</dbReference>
<organism evidence="1 2">
    <name type="scientific">Acidovorax kalamii</name>
    <dbReference type="NCBI Taxonomy" id="2004485"/>
    <lineage>
        <taxon>Bacteria</taxon>
        <taxon>Pseudomonadati</taxon>
        <taxon>Pseudomonadota</taxon>
        <taxon>Betaproteobacteria</taxon>
        <taxon>Burkholderiales</taxon>
        <taxon>Comamonadaceae</taxon>
        <taxon>Acidovorax</taxon>
    </lineage>
</organism>
<comment type="caution">
    <text evidence="1">The sequence shown here is derived from an EMBL/GenBank/DDBJ whole genome shotgun (WGS) entry which is preliminary data.</text>
</comment>
<evidence type="ECO:0000313" key="2">
    <source>
        <dbReference type="Proteomes" id="UP000215441"/>
    </source>
</evidence>
<reference evidence="1 2" key="1">
    <citation type="submission" date="2017-07" db="EMBL/GenBank/DDBJ databases">
        <title>Acidovorax KNDSW TSA 6 genome sequence and assembly.</title>
        <authorList>
            <person name="Mayilraj S."/>
        </authorList>
    </citation>
    <scope>NUCLEOTIDE SEQUENCE [LARGE SCALE GENOMIC DNA]</scope>
    <source>
        <strain evidence="1 2">KNDSW-TSA6</strain>
    </source>
</reference>
<evidence type="ECO:0000313" key="1">
    <source>
        <dbReference type="EMBL" id="OYD51345.1"/>
    </source>
</evidence>
<proteinExistence type="predicted"/>
<dbReference type="EMBL" id="NOIG01000004">
    <property type="protein sequence ID" value="OYD51345.1"/>
    <property type="molecule type" value="Genomic_DNA"/>
</dbReference>
<dbReference type="Proteomes" id="UP000215441">
    <property type="component" value="Unassembled WGS sequence"/>
</dbReference>
<sequence>MAHVSWDHNPPTTWTAMVDGQAICSVKRKDIGGWTAAWEDERLWPAPAHLPKAMPQPMRFFSSLEEAQAAVEQALSA</sequence>
<name>A0A235ESD5_9BURK</name>
<gene>
    <name evidence="1" type="ORF">CBY09_05845</name>
</gene>
<accession>A0A235ESD5</accession>
<dbReference type="OrthoDB" id="8812103at2"/>
<keyword evidence="2" id="KW-1185">Reference proteome</keyword>
<protein>
    <submittedName>
        <fullName evidence="1">Uncharacterized protein</fullName>
    </submittedName>
</protein>
<dbReference type="AlphaFoldDB" id="A0A235ESD5"/>